<dbReference type="Proteomes" id="UP000631114">
    <property type="component" value="Unassembled WGS sequence"/>
</dbReference>
<name>A0A835HZA9_9MAGN</name>
<dbReference type="GO" id="GO:0005634">
    <property type="term" value="C:nucleus"/>
    <property type="evidence" value="ECO:0007669"/>
    <property type="project" value="TreeGrafter"/>
</dbReference>
<feature type="region of interest" description="Disordered" evidence="1">
    <location>
        <begin position="109"/>
        <end position="172"/>
    </location>
</feature>
<feature type="compositionally biased region" description="Basic and acidic residues" evidence="1">
    <location>
        <begin position="401"/>
        <end position="427"/>
    </location>
</feature>
<dbReference type="PANTHER" id="PTHR15410">
    <property type="entry name" value="HIRA-INTERACTING PROTEIN 3"/>
    <property type="match status" value="1"/>
</dbReference>
<comment type="caution">
    <text evidence="2">The sequence shown here is derived from an EMBL/GenBank/DDBJ whole genome shotgun (WGS) entry which is preliminary data.</text>
</comment>
<feature type="compositionally biased region" description="Polar residues" evidence="1">
    <location>
        <begin position="109"/>
        <end position="118"/>
    </location>
</feature>
<feature type="region of interest" description="Disordered" evidence="1">
    <location>
        <begin position="243"/>
        <end position="359"/>
    </location>
</feature>
<gene>
    <name evidence="2" type="ORF">IFM89_009812</name>
</gene>
<evidence type="ECO:0000313" key="3">
    <source>
        <dbReference type="Proteomes" id="UP000631114"/>
    </source>
</evidence>
<dbReference type="PANTHER" id="PTHR15410:SF2">
    <property type="entry name" value="HIRA-INTERACTING PROTEIN 3"/>
    <property type="match status" value="1"/>
</dbReference>
<dbReference type="AlphaFoldDB" id="A0A835HZA9"/>
<protein>
    <recommendedName>
        <fullName evidence="4">Histone chaperone domain-containing protein</fullName>
    </recommendedName>
</protein>
<reference evidence="2 3" key="1">
    <citation type="submission" date="2020-10" db="EMBL/GenBank/DDBJ databases">
        <title>The Coptis chinensis genome and diversification of protoberbering-type alkaloids.</title>
        <authorList>
            <person name="Wang B."/>
            <person name="Shu S."/>
            <person name="Song C."/>
            <person name="Liu Y."/>
        </authorList>
    </citation>
    <scope>NUCLEOTIDE SEQUENCE [LARGE SCALE GENOMIC DNA]</scope>
    <source>
        <strain evidence="2">HL-2020</strain>
        <tissue evidence="2">Leaf</tissue>
    </source>
</reference>
<proteinExistence type="predicted"/>
<dbReference type="EMBL" id="JADFTS010000004">
    <property type="protein sequence ID" value="KAF9608446.1"/>
    <property type="molecule type" value="Genomic_DNA"/>
</dbReference>
<sequence>MIGLRRLGPELHQGVVCAESAEHLMWDCPLVRQLWSWGAGVFEMEEGILNAYQLETNTLGGWRTLVSSLTLEGVRRLIEKDLGMEEYALDAHKRFIKQCLAECFDASSNENVSKSSGETGEEIVRSTEAETTEFSEKLKPDKELKQAEDKEDMQGSPVLGLLDGDDAPTDIDKRQRVRNEKALSEDTIKKAIKKRASYFRANSETISLVAARRLLEEDLKLEKNALDPYKKFISEQLDKELQSLGVAEPENGYKNKHVNKESHRKKDDAEDEVKPKKKIVSKEKVQNSEGLKNSKGLAKETTKSSNKRKRPVESKSEDSSDANDGGDLSEDGRSQSSVEEPVKKKREASTQVHGKNVEHLKSVIRSCGMSIPPSVYKRAKQAPENKREACLIKELEEMLRREGLSSNPSEKEIKEVKKQKQRTKELEGIDLSNIVSKVEDESDSE</sequence>
<evidence type="ECO:0000256" key="1">
    <source>
        <dbReference type="SAM" id="MobiDB-lite"/>
    </source>
</evidence>
<dbReference type="InterPro" id="IPR037647">
    <property type="entry name" value="HIRIP3"/>
</dbReference>
<organism evidence="2 3">
    <name type="scientific">Coptis chinensis</name>
    <dbReference type="NCBI Taxonomy" id="261450"/>
    <lineage>
        <taxon>Eukaryota</taxon>
        <taxon>Viridiplantae</taxon>
        <taxon>Streptophyta</taxon>
        <taxon>Embryophyta</taxon>
        <taxon>Tracheophyta</taxon>
        <taxon>Spermatophyta</taxon>
        <taxon>Magnoliopsida</taxon>
        <taxon>Ranunculales</taxon>
        <taxon>Ranunculaceae</taxon>
        <taxon>Coptidoideae</taxon>
        <taxon>Coptis</taxon>
    </lineage>
</organism>
<feature type="region of interest" description="Disordered" evidence="1">
    <location>
        <begin position="401"/>
        <end position="445"/>
    </location>
</feature>
<feature type="compositionally biased region" description="Basic and acidic residues" evidence="1">
    <location>
        <begin position="122"/>
        <end position="148"/>
    </location>
</feature>
<feature type="compositionally biased region" description="Basic and acidic residues" evidence="1">
    <location>
        <begin position="258"/>
        <end position="286"/>
    </location>
</feature>
<evidence type="ECO:0008006" key="4">
    <source>
        <dbReference type="Google" id="ProtNLM"/>
    </source>
</evidence>
<dbReference type="OrthoDB" id="514832at2759"/>
<accession>A0A835HZA9</accession>
<keyword evidence="3" id="KW-1185">Reference proteome</keyword>
<evidence type="ECO:0000313" key="2">
    <source>
        <dbReference type="EMBL" id="KAF9608446.1"/>
    </source>
</evidence>